<dbReference type="OrthoDB" id="5572128at2"/>
<sequence length="193" mass="21698">MRQFLLITVTLIALSGCASESCDKDVINILNPNQTSAKLLMDYAKTAVCKTGPAGETKPTTVDEERKLVLIYDLYAKARSYAILNKVFFWLSLVSAMAVFLWPALGVLLKDRLGEREWYKSAIVQTTVTGIAALMFAFYSQYKDKQTYTENLMRYAVFSDKPVAELSQKVIEEIGKIDIGFSFSGVFDKKEDK</sequence>
<keyword evidence="1" id="KW-1133">Transmembrane helix</keyword>
<keyword evidence="1" id="KW-0472">Membrane</keyword>
<proteinExistence type="predicted"/>
<name>A0A177LWB1_METMH</name>
<feature type="transmembrane region" description="Helical" evidence="1">
    <location>
        <begin position="87"/>
        <end position="109"/>
    </location>
</feature>
<dbReference type="AlphaFoldDB" id="A0A177LWB1"/>
<feature type="transmembrane region" description="Helical" evidence="1">
    <location>
        <begin position="121"/>
        <end position="139"/>
    </location>
</feature>
<keyword evidence="1" id="KW-0812">Transmembrane</keyword>
<evidence type="ECO:0000313" key="3">
    <source>
        <dbReference type="Proteomes" id="UP000078090"/>
    </source>
</evidence>
<protein>
    <submittedName>
        <fullName evidence="2">Uncharacterized protein</fullName>
    </submittedName>
</protein>
<evidence type="ECO:0000313" key="2">
    <source>
        <dbReference type="EMBL" id="OAH97640.1"/>
    </source>
</evidence>
<dbReference type="PROSITE" id="PS51257">
    <property type="entry name" value="PROKAR_LIPOPROTEIN"/>
    <property type="match status" value="1"/>
</dbReference>
<comment type="caution">
    <text evidence="2">The sequence shown here is derived from an EMBL/GenBank/DDBJ whole genome shotgun (WGS) entry which is preliminary data.</text>
</comment>
<gene>
    <name evidence="2" type="ORF">A1332_04370</name>
</gene>
<dbReference type="EMBL" id="LUUG01000117">
    <property type="protein sequence ID" value="OAH97640.1"/>
    <property type="molecule type" value="Genomic_DNA"/>
</dbReference>
<dbReference type="RefSeq" id="WP_064010427.1">
    <property type="nucleotide sequence ID" value="NZ_LUUG01000117.1"/>
</dbReference>
<dbReference type="Proteomes" id="UP000078090">
    <property type="component" value="Unassembled WGS sequence"/>
</dbReference>
<organism evidence="2 3">
    <name type="scientific">Methylomonas methanica</name>
    <dbReference type="NCBI Taxonomy" id="421"/>
    <lineage>
        <taxon>Bacteria</taxon>
        <taxon>Pseudomonadati</taxon>
        <taxon>Pseudomonadota</taxon>
        <taxon>Gammaproteobacteria</taxon>
        <taxon>Methylococcales</taxon>
        <taxon>Methylococcaceae</taxon>
        <taxon>Methylomonas</taxon>
    </lineage>
</organism>
<evidence type="ECO:0000256" key="1">
    <source>
        <dbReference type="SAM" id="Phobius"/>
    </source>
</evidence>
<accession>A0A177LWB1</accession>
<reference evidence="3" key="1">
    <citation type="submission" date="2016-03" db="EMBL/GenBank/DDBJ databases">
        <authorList>
            <person name="Heylen K."/>
            <person name="De Vos P."/>
            <person name="Vekeman B."/>
        </authorList>
    </citation>
    <scope>NUCLEOTIDE SEQUENCE [LARGE SCALE GENOMIC DNA]</scope>
    <source>
        <strain evidence="3">R-45363</strain>
    </source>
</reference>